<organism evidence="1">
    <name type="scientific">Medicago truncatula</name>
    <name type="common">Barrel medic</name>
    <name type="synonym">Medicago tribuloides</name>
    <dbReference type="NCBI Taxonomy" id="3880"/>
    <lineage>
        <taxon>Eukaryota</taxon>
        <taxon>Viridiplantae</taxon>
        <taxon>Streptophyta</taxon>
        <taxon>Embryophyta</taxon>
        <taxon>Tracheophyta</taxon>
        <taxon>Spermatophyta</taxon>
        <taxon>Magnoliopsida</taxon>
        <taxon>eudicotyledons</taxon>
        <taxon>Gunneridae</taxon>
        <taxon>Pentapetalae</taxon>
        <taxon>rosids</taxon>
        <taxon>fabids</taxon>
        <taxon>Fabales</taxon>
        <taxon>Fabaceae</taxon>
        <taxon>Papilionoideae</taxon>
        <taxon>50 kb inversion clade</taxon>
        <taxon>NPAAA clade</taxon>
        <taxon>Hologalegina</taxon>
        <taxon>IRL clade</taxon>
        <taxon>Trifolieae</taxon>
        <taxon>Medicago</taxon>
    </lineage>
</organism>
<name>A2Q629_MEDTR</name>
<proteinExistence type="predicted"/>
<dbReference type="Pfam" id="PF01190">
    <property type="entry name" value="Pollen_Ole_e_1"/>
    <property type="match status" value="1"/>
</dbReference>
<sequence>MTKHDERRKMTNDYDVKMMCCLSVKQVKTNEHGEFKIQLPFSVRKHVKRIKGCVVKLVSSNEPFCSIASAASSSSLHLKSMIQGNQICN</sequence>
<dbReference type="EMBL" id="AC172742">
    <property type="protein sequence ID" value="ABN09049.1"/>
    <property type="molecule type" value="Genomic_DNA"/>
</dbReference>
<protein>
    <submittedName>
        <fullName evidence="1">Uncharacterized protein</fullName>
    </submittedName>
</protein>
<dbReference type="PANTHER" id="PTHR47273:SF4">
    <property type="entry name" value="EXPRESSED PROTEIN"/>
    <property type="match status" value="1"/>
</dbReference>
<evidence type="ECO:0000313" key="1">
    <source>
        <dbReference type="EMBL" id="ABN09049.1"/>
    </source>
</evidence>
<reference evidence="1" key="2">
    <citation type="submission" date="2007-03" db="EMBL/GenBank/DDBJ databases">
        <authorList>
            <consortium name="The International Medicago Genome Annotation Group"/>
        </authorList>
    </citation>
    <scope>NUCLEOTIDE SEQUENCE</scope>
</reference>
<dbReference type="AlphaFoldDB" id="A2Q629"/>
<dbReference type="PANTHER" id="PTHR47273">
    <property type="entry name" value="EXPRESSED PROTEIN"/>
    <property type="match status" value="1"/>
</dbReference>
<reference evidence="1" key="1">
    <citation type="submission" date="2006-02" db="EMBL/GenBank/DDBJ databases">
        <authorList>
            <person name="Town C.D."/>
        </authorList>
    </citation>
    <scope>NUCLEOTIDE SEQUENCE</scope>
</reference>
<gene>
    <name evidence="1" type="ORF">MtrDRAFT_AC172742g21v1</name>
</gene>
<accession>A2Q629</accession>